<keyword evidence="10 13" id="KW-0472">Membrane</keyword>
<dbReference type="GO" id="GO:0045087">
    <property type="term" value="P:innate immune response"/>
    <property type="evidence" value="ECO:0007669"/>
    <property type="project" value="UniProtKB-KW"/>
</dbReference>
<keyword evidence="5 13" id="KW-0812">Transmembrane</keyword>
<proteinExistence type="inferred from homology"/>
<comment type="subcellular location">
    <subcellularLocation>
        <location evidence="1">Membrane</location>
        <topology evidence="1">Single-pass type I membrane protein</topology>
    </subcellularLocation>
</comment>
<keyword evidence="4" id="KW-0433">Leucine-rich repeat</keyword>
<evidence type="ECO:0000259" key="14">
    <source>
        <dbReference type="PROSITE" id="PS50104"/>
    </source>
</evidence>
<evidence type="ECO:0000256" key="1">
    <source>
        <dbReference type="ARBA" id="ARBA00004479"/>
    </source>
</evidence>
<keyword evidence="16" id="KW-1185">Reference proteome</keyword>
<dbReference type="FunFam" id="3.40.50.10140:FF:000001">
    <property type="entry name" value="Toll-like receptor 2"/>
    <property type="match status" value="1"/>
</dbReference>
<comment type="caution">
    <text evidence="15">The sequence shown here is derived from an EMBL/GenBank/DDBJ whole genome shotgun (WGS) entry which is preliminary data.</text>
</comment>
<dbReference type="AlphaFoldDB" id="A0A9J6GH94"/>
<dbReference type="GO" id="GO:0007165">
    <property type="term" value="P:signal transduction"/>
    <property type="evidence" value="ECO:0007669"/>
    <property type="project" value="InterPro"/>
</dbReference>
<dbReference type="Pfam" id="PF13676">
    <property type="entry name" value="TIR_2"/>
    <property type="match status" value="1"/>
</dbReference>
<protein>
    <recommendedName>
        <fullName evidence="14">TIR domain-containing protein</fullName>
    </recommendedName>
</protein>
<evidence type="ECO:0000256" key="11">
    <source>
        <dbReference type="ARBA" id="ARBA00023170"/>
    </source>
</evidence>
<evidence type="ECO:0000256" key="3">
    <source>
        <dbReference type="ARBA" id="ARBA00022588"/>
    </source>
</evidence>
<sequence length="268" mass="31312">MFRDLNDIQNVSLNFNPWDCNSCYLNNLHNFLDNHQVQCVECVACEIPEEKQGYHVRSVAWREKECAPLDYYPVYAAAGIFCIILAAMLVYCAYKFRWNFMYLYSYLQVRMKGHRSHVNAENYEWDAFVSYHASDSDWVLDVLLHKLESPPHKFRLCVAARDFIPGVLITDNIRRAITQSRVCIFVLSPAFCRSHWCMLELSVAHHHFSDSENSDGLVFVKKEQVLENEMSNLLQLLIKSRTYIEVPPTNATDTRNNIFWLQLQAALQ</sequence>
<evidence type="ECO:0000313" key="16">
    <source>
        <dbReference type="Proteomes" id="UP000821853"/>
    </source>
</evidence>
<dbReference type="PANTHER" id="PTHR24365">
    <property type="entry name" value="TOLL-LIKE RECEPTOR"/>
    <property type="match status" value="1"/>
</dbReference>
<dbReference type="GO" id="GO:0005886">
    <property type="term" value="C:plasma membrane"/>
    <property type="evidence" value="ECO:0007669"/>
    <property type="project" value="TreeGrafter"/>
</dbReference>
<keyword evidence="12" id="KW-0325">Glycoprotein</keyword>
<evidence type="ECO:0000313" key="15">
    <source>
        <dbReference type="EMBL" id="KAH9374722.1"/>
    </source>
</evidence>
<dbReference type="PROSITE" id="PS50104">
    <property type="entry name" value="TIR"/>
    <property type="match status" value="1"/>
</dbReference>
<dbReference type="SUPFAM" id="SSF52200">
    <property type="entry name" value="Toll/Interleukin receptor TIR domain"/>
    <property type="match status" value="1"/>
</dbReference>
<comment type="similarity">
    <text evidence="2">Belongs to the Toll-like receptor family.</text>
</comment>
<dbReference type="GO" id="GO:0038023">
    <property type="term" value="F:signaling receptor activity"/>
    <property type="evidence" value="ECO:0007669"/>
    <property type="project" value="TreeGrafter"/>
</dbReference>
<evidence type="ECO:0000256" key="6">
    <source>
        <dbReference type="ARBA" id="ARBA00022729"/>
    </source>
</evidence>
<evidence type="ECO:0000256" key="10">
    <source>
        <dbReference type="ARBA" id="ARBA00023136"/>
    </source>
</evidence>
<dbReference type="PRINTS" id="PR01537">
    <property type="entry name" value="INTRLKN1R1F"/>
</dbReference>
<dbReference type="OMA" id="IARENYQ"/>
<dbReference type="VEuPathDB" id="VectorBase:HLOH_052545"/>
<dbReference type="Gene3D" id="3.40.50.10140">
    <property type="entry name" value="Toll/interleukin-1 receptor homology (TIR) domain"/>
    <property type="match status" value="1"/>
</dbReference>
<dbReference type="Proteomes" id="UP000821853">
    <property type="component" value="Chromosome 5"/>
</dbReference>
<dbReference type="Gene3D" id="3.80.10.10">
    <property type="entry name" value="Ribonuclease Inhibitor"/>
    <property type="match status" value="1"/>
</dbReference>
<evidence type="ECO:0000256" key="13">
    <source>
        <dbReference type="SAM" id="Phobius"/>
    </source>
</evidence>
<keyword evidence="6" id="KW-0732">Signal</keyword>
<organism evidence="15 16">
    <name type="scientific">Haemaphysalis longicornis</name>
    <name type="common">Bush tick</name>
    <dbReference type="NCBI Taxonomy" id="44386"/>
    <lineage>
        <taxon>Eukaryota</taxon>
        <taxon>Metazoa</taxon>
        <taxon>Ecdysozoa</taxon>
        <taxon>Arthropoda</taxon>
        <taxon>Chelicerata</taxon>
        <taxon>Arachnida</taxon>
        <taxon>Acari</taxon>
        <taxon>Parasitiformes</taxon>
        <taxon>Ixodida</taxon>
        <taxon>Ixodoidea</taxon>
        <taxon>Ixodidae</taxon>
        <taxon>Haemaphysalinae</taxon>
        <taxon>Haemaphysalis</taxon>
    </lineage>
</organism>
<evidence type="ECO:0000256" key="9">
    <source>
        <dbReference type="ARBA" id="ARBA00022989"/>
    </source>
</evidence>
<evidence type="ECO:0000256" key="8">
    <source>
        <dbReference type="ARBA" id="ARBA00022859"/>
    </source>
</evidence>
<evidence type="ECO:0000256" key="7">
    <source>
        <dbReference type="ARBA" id="ARBA00022737"/>
    </source>
</evidence>
<keyword evidence="7" id="KW-0677">Repeat</keyword>
<keyword evidence="3" id="KW-0399">Innate immunity</keyword>
<dbReference type="SMART" id="SM00255">
    <property type="entry name" value="TIR"/>
    <property type="match status" value="1"/>
</dbReference>
<keyword evidence="11" id="KW-0675">Receptor</keyword>
<dbReference type="InterPro" id="IPR032675">
    <property type="entry name" value="LRR_dom_sf"/>
</dbReference>
<gene>
    <name evidence="15" type="ORF">HPB48_015764</name>
</gene>
<reference evidence="15 16" key="1">
    <citation type="journal article" date="2020" name="Cell">
        <title>Large-Scale Comparative Analyses of Tick Genomes Elucidate Their Genetic Diversity and Vector Capacities.</title>
        <authorList>
            <consortium name="Tick Genome and Microbiome Consortium (TIGMIC)"/>
            <person name="Jia N."/>
            <person name="Wang J."/>
            <person name="Shi W."/>
            <person name="Du L."/>
            <person name="Sun Y."/>
            <person name="Zhan W."/>
            <person name="Jiang J.F."/>
            <person name="Wang Q."/>
            <person name="Zhang B."/>
            <person name="Ji P."/>
            <person name="Bell-Sakyi L."/>
            <person name="Cui X.M."/>
            <person name="Yuan T.T."/>
            <person name="Jiang B.G."/>
            <person name="Yang W.F."/>
            <person name="Lam T.T."/>
            <person name="Chang Q.C."/>
            <person name="Ding S.J."/>
            <person name="Wang X.J."/>
            <person name="Zhu J.G."/>
            <person name="Ruan X.D."/>
            <person name="Zhao L."/>
            <person name="Wei J.T."/>
            <person name="Ye R.Z."/>
            <person name="Que T.C."/>
            <person name="Du C.H."/>
            <person name="Zhou Y.H."/>
            <person name="Cheng J.X."/>
            <person name="Dai P.F."/>
            <person name="Guo W.B."/>
            <person name="Han X.H."/>
            <person name="Huang E.J."/>
            <person name="Li L.F."/>
            <person name="Wei W."/>
            <person name="Gao Y.C."/>
            <person name="Liu J.Z."/>
            <person name="Shao H.Z."/>
            <person name="Wang X."/>
            <person name="Wang C.C."/>
            <person name="Yang T.C."/>
            <person name="Huo Q.B."/>
            <person name="Li W."/>
            <person name="Chen H.Y."/>
            <person name="Chen S.E."/>
            <person name="Zhou L.G."/>
            <person name="Ni X.B."/>
            <person name="Tian J.H."/>
            <person name="Sheng Y."/>
            <person name="Liu T."/>
            <person name="Pan Y.S."/>
            <person name="Xia L.Y."/>
            <person name="Li J."/>
            <person name="Zhao F."/>
            <person name="Cao W.C."/>
        </authorList>
    </citation>
    <scope>NUCLEOTIDE SEQUENCE [LARGE SCALE GENOMIC DNA]</scope>
    <source>
        <strain evidence="15">HaeL-2018</strain>
    </source>
</reference>
<feature type="transmembrane region" description="Helical" evidence="13">
    <location>
        <begin position="72"/>
        <end position="94"/>
    </location>
</feature>
<accession>A0A9J6GH94</accession>
<dbReference type="OrthoDB" id="10037120at2759"/>
<dbReference type="InterPro" id="IPR035897">
    <property type="entry name" value="Toll_tir_struct_dom_sf"/>
</dbReference>
<evidence type="ECO:0000256" key="4">
    <source>
        <dbReference type="ARBA" id="ARBA00022614"/>
    </source>
</evidence>
<keyword evidence="9 13" id="KW-1133">Transmembrane helix</keyword>
<keyword evidence="8" id="KW-0391">Immunity</keyword>
<evidence type="ECO:0000256" key="5">
    <source>
        <dbReference type="ARBA" id="ARBA00022692"/>
    </source>
</evidence>
<evidence type="ECO:0000256" key="12">
    <source>
        <dbReference type="ARBA" id="ARBA00023180"/>
    </source>
</evidence>
<feature type="domain" description="TIR" evidence="14">
    <location>
        <begin position="123"/>
        <end position="267"/>
    </location>
</feature>
<name>A0A9J6GH94_HAELO</name>
<evidence type="ECO:0000256" key="2">
    <source>
        <dbReference type="ARBA" id="ARBA00009634"/>
    </source>
</evidence>
<dbReference type="PANTHER" id="PTHR24365:SF530">
    <property type="entry name" value="MSTPROX-RELATED"/>
    <property type="match status" value="1"/>
</dbReference>
<dbReference type="InterPro" id="IPR000157">
    <property type="entry name" value="TIR_dom"/>
</dbReference>
<dbReference type="EMBL" id="JABSTR010000007">
    <property type="protein sequence ID" value="KAH9374722.1"/>
    <property type="molecule type" value="Genomic_DNA"/>
</dbReference>